<dbReference type="OrthoDB" id="4204700at2759"/>
<feature type="compositionally biased region" description="Polar residues" evidence="1">
    <location>
        <begin position="413"/>
        <end position="432"/>
    </location>
</feature>
<dbReference type="STRING" id="658429.L8FMC4"/>
<organism evidence="2 3">
    <name type="scientific">Pseudogymnoascus destructans (strain ATCC MYA-4855 / 20631-21)</name>
    <name type="common">Bat white-nose syndrome fungus</name>
    <name type="synonym">Geomyces destructans</name>
    <dbReference type="NCBI Taxonomy" id="658429"/>
    <lineage>
        <taxon>Eukaryota</taxon>
        <taxon>Fungi</taxon>
        <taxon>Dikarya</taxon>
        <taxon>Ascomycota</taxon>
        <taxon>Pezizomycotina</taxon>
        <taxon>Leotiomycetes</taxon>
        <taxon>Thelebolales</taxon>
        <taxon>Thelebolaceae</taxon>
        <taxon>Pseudogymnoascus</taxon>
    </lineage>
</organism>
<sequence>MGDPGQSYRTTSVSPVLPAGWSFRTYSIPPSISTRQFAFPCKPSGLAILHKIPEYHVYLELCGSIAMVYNDSDNPKPDRGFEDPTPQSDNDRYDEFKEPPNLKRFEGTYLPRPFIGARILGLNDAKVASSVDQVIRSAEKTLGRPPTEEEASALAYWAAKHLSLFSYGPIAGFAGGMMQAYRTAPSFKFPFVKPNPDTFNPKVFPSARLAWVMGMEAIPFWHVARVSAYSTVGMLVGTMFFGIYSSSVATVGMVADARLKDFLAHVKSQAQNAPGSGPSRSRRPVLPVPRGSQTKPREQATGDDASPNSDSFWGTSNEEGPLNGGLLGAETARESQIPAQRPVGAAPRRGTQPAPTAEKELSYFDDASPTGGVGVTDEMSSGGSAWERLRQQGLTNGGSQQGSSSQPSRQPRADSSAQSGWGNGADTASSAQAPEGRQMSAREAAQREFDEQIERERQGGSFNSRG</sequence>
<reference evidence="3" key="1">
    <citation type="submission" date="2010-09" db="EMBL/GenBank/DDBJ databases">
        <title>The genome sequence of Geomyces destructans 20631-21.</title>
        <authorList>
            <consortium name="The Broad Institute Genome Sequencing Platform"/>
            <person name="Cuomo C.A."/>
            <person name="Blehert D.S."/>
            <person name="Lorch J.M."/>
            <person name="Young S.K."/>
            <person name="Zeng Q."/>
            <person name="Gargeya S."/>
            <person name="Fitzgerald M."/>
            <person name="Haas B."/>
            <person name="Abouelleil A."/>
            <person name="Alvarado L."/>
            <person name="Arachchi H.M."/>
            <person name="Berlin A."/>
            <person name="Brown A."/>
            <person name="Chapman S.B."/>
            <person name="Chen Z."/>
            <person name="Dunbar C."/>
            <person name="Freedman E."/>
            <person name="Gearin G."/>
            <person name="Gellesch M."/>
            <person name="Goldberg J."/>
            <person name="Griggs A."/>
            <person name="Gujja S."/>
            <person name="Heiman D."/>
            <person name="Howarth C."/>
            <person name="Larson L."/>
            <person name="Lui A."/>
            <person name="MacDonald P.J.P."/>
            <person name="Montmayeur A."/>
            <person name="Murphy C."/>
            <person name="Neiman D."/>
            <person name="Pearson M."/>
            <person name="Priest M."/>
            <person name="Roberts A."/>
            <person name="Saif S."/>
            <person name="Shea T."/>
            <person name="Shenoy N."/>
            <person name="Sisk P."/>
            <person name="Stolte C."/>
            <person name="Sykes S."/>
            <person name="Wortman J."/>
            <person name="Nusbaum C."/>
            <person name="Birren B."/>
        </authorList>
    </citation>
    <scope>NUCLEOTIDE SEQUENCE [LARGE SCALE GENOMIC DNA]</scope>
    <source>
        <strain evidence="3">ATCC MYA-4855 / 20631-21</strain>
    </source>
</reference>
<accession>L8FMC4</accession>
<dbReference type="InParanoid" id="L8FMC4"/>
<dbReference type="EMBL" id="GL573169">
    <property type="protein sequence ID" value="ELR01689.1"/>
    <property type="molecule type" value="Genomic_DNA"/>
</dbReference>
<feature type="compositionally biased region" description="Polar residues" evidence="1">
    <location>
        <begin position="306"/>
        <end position="316"/>
    </location>
</feature>
<evidence type="ECO:0000313" key="2">
    <source>
        <dbReference type="EMBL" id="ELR01689.1"/>
    </source>
</evidence>
<feature type="region of interest" description="Disordered" evidence="1">
    <location>
        <begin position="270"/>
        <end position="466"/>
    </location>
</feature>
<name>L8FMC4_PSED2</name>
<dbReference type="VEuPathDB" id="FungiDB:GMDG_00065"/>
<dbReference type="Proteomes" id="UP000011064">
    <property type="component" value="Unassembled WGS sequence"/>
</dbReference>
<feature type="compositionally biased region" description="Basic and acidic residues" evidence="1">
    <location>
        <begin position="444"/>
        <end position="458"/>
    </location>
</feature>
<dbReference type="HOGENOM" id="CLU_055147_0_0_1"/>
<feature type="compositionally biased region" description="Low complexity" evidence="1">
    <location>
        <begin position="401"/>
        <end position="410"/>
    </location>
</feature>
<feature type="compositionally biased region" description="Basic and acidic residues" evidence="1">
    <location>
        <begin position="73"/>
        <end position="82"/>
    </location>
</feature>
<evidence type="ECO:0000256" key="1">
    <source>
        <dbReference type="SAM" id="MobiDB-lite"/>
    </source>
</evidence>
<feature type="compositionally biased region" description="Low complexity" evidence="1">
    <location>
        <begin position="274"/>
        <end position="292"/>
    </location>
</feature>
<proteinExistence type="predicted"/>
<dbReference type="AlphaFoldDB" id="L8FMC4"/>
<feature type="region of interest" description="Disordered" evidence="1">
    <location>
        <begin position="73"/>
        <end position="97"/>
    </location>
</feature>
<keyword evidence="3" id="KW-1185">Reference proteome</keyword>
<evidence type="ECO:0000313" key="3">
    <source>
        <dbReference type="Proteomes" id="UP000011064"/>
    </source>
</evidence>
<gene>
    <name evidence="2" type="ORF">GMDG_00065</name>
</gene>
<protein>
    <submittedName>
        <fullName evidence="2">Uncharacterized protein</fullName>
    </submittedName>
</protein>